<dbReference type="Pfam" id="PF13649">
    <property type="entry name" value="Methyltransf_25"/>
    <property type="match status" value="1"/>
</dbReference>
<evidence type="ECO:0000313" key="3">
    <source>
        <dbReference type="EMBL" id="PWK18635.1"/>
    </source>
</evidence>
<dbReference type="AlphaFoldDB" id="A0A316DL57"/>
<reference evidence="3 4" key="1">
    <citation type="submission" date="2018-05" db="EMBL/GenBank/DDBJ databases">
        <title>Genomic Encyclopedia of Archaeal and Bacterial Type Strains, Phase II (KMG-II): from individual species to whole genera.</title>
        <authorList>
            <person name="Goeker M."/>
        </authorList>
    </citation>
    <scope>NUCLEOTIDE SEQUENCE [LARGE SCALE GENOMIC DNA]</scope>
    <source>
        <strain evidence="3 4">DSM 22637</strain>
    </source>
</reference>
<dbReference type="GO" id="GO:0008168">
    <property type="term" value="F:methyltransferase activity"/>
    <property type="evidence" value="ECO:0007669"/>
    <property type="project" value="UniProtKB-KW"/>
</dbReference>
<name>A0A316DL57_9FLAO</name>
<sequence length="252" mass="29752">MDKFNLYAKYYDLLYSDKDYQGEVEYINSLIKLNSNQNNYTILDLGCGTGIHANLFSNLNCQVDGVDMSPQMISRAKERYSGNVDLNFYVNSITDFKNNKHYDVVTSLFHVMSYQNTNSDVIKTFKTAYNHLKKDGLFVFDFWYGPGVLTDRPEPRIKILEDDFIKVKRQAKPKLHINENIVDVNYEIFINNKENNTSEIINEVHSMRYFFKKEIEFYLEYAGFNVEHFYEWMTFKEPNTKSWNVVVVAKKV</sequence>
<proteinExistence type="predicted"/>
<dbReference type="GO" id="GO:0032259">
    <property type="term" value="P:methylation"/>
    <property type="evidence" value="ECO:0007669"/>
    <property type="project" value="UniProtKB-KW"/>
</dbReference>
<keyword evidence="4" id="KW-1185">Reference proteome</keyword>
<dbReference type="Gene3D" id="3.40.50.150">
    <property type="entry name" value="Vaccinia Virus protein VP39"/>
    <property type="match status" value="1"/>
</dbReference>
<comment type="caution">
    <text evidence="3">The sequence shown here is derived from an EMBL/GenBank/DDBJ whole genome shotgun (WGS) entry which is preliminary data.</text>
</comment>
<keyword evidence="3" id="KW-0489">Methyltransferase</keyword>
<protein>
    <submittedName>
        <fullName evidence="3">Methyltransferase family protein</fullName>
    </submittedName>
</protein>
<dbReference type="RefSeq" id="WP_109682450.1">
    <property type="nucleotide sequence ID" value="NZ_QGGP01000004.1"/>
</dbReference>
<evidence type="ECO:0000259" key="2">
    <source>
        <dbReference type="Pfam" id="PF13649"/>
    </source>
</evidence>
<dbReference type="OrthoDB" id="9789123at2"/>
<dbReference type="CDD" id="cd02440">
    <property type="entry name" value="AdoMet_MTases"/>
    <property type="match status" value="1"/>
</dbReference>
<gene>
    <name evidence="3" type="ORF">LX78_01942</name>
</gene>
<dbReference type="PANTHER" id="PTHR43861">
    <property type="entry name" value="TRANS-ACONITATE 2-METHYLTRANSFERASE-RELATED"/>
    <property type="match status" value="1"/>
</dbReference>
<accession>A0A316DL57</accession>
<organism evidence="3 4">
    <name type="scientific">Xanthomarina spongicola</name>
    <dbReference type="NCBI Taxonomy" id="570520"/>
    <lineage>
        <taxon>Bacteria</taxon>
        <taxon>Pseudomonadati</taxon>
        <taxon>Bacteroidota</taxon>
        <taxon>Flavobacteriia</taxon>
        <taxon>Flavobacteriales</taxon>
        <taxon>Flavobacteriaceae</taxon>
        <taxon>Xanthomarina</taxon>
    </lineage>
</organism>
<keyword evidence="1 3" id="KW-0808">Transferase</keyword>
<dbReference type="EMBL" id="QGGP01000004">
    <property type="protein sequence ID" value="PWK18635.1"/>
    <property type="molecule type" value="Genomic_DNA"/>
</dbReference>
<dbReference type="SUPFAM" id="SSF53335">
    <property type="entry name" value="S-adenosyl-L-methionine-dependent methyltransferases"/>
    <property type="match status" value="1"/>
</dbReference>
<dbReference type="Proteomes" id="UP000245430">
    <property type="component" value="Unassembled WGS sequence"/>
</dbReference>
<feature type="domain" description="Methyltransferase" evidence="2">
    <location>
        <begin position="42"/>
        <end position="136"/>
    </location>
</feature>
<evidence type="ECO:0000256" key="1">
    <source>
        <dbReference type="ARBA" id="ARBA00022679"/>
    </source>
</evidence>
<dbReference type="InterPro" id="IPR041698">
    <property type="entry name" value="Methyltransf_25"/>
</dbReference>
<evidence type="ECO:0000313" key="4">
    <source>
        <dbReference type="Proteomes" id="UP000245430"/>
    </source>
</evidence>
<dbReference type="InterPro" id="IPR029063">
    <property type="entry name" value="SAM-dependent_MTases_sf"/>
</dbReference>
<dbReference type="Gene3D" id="2.20.130.10">
    <property type="entry name" value="CAC2371-like domains"/>
    <property type="match status" value="1"/>
</dbReference>